<dbReference type="SMART" id="SM00733">
    <property type="entry name" value="Mterf"/>
    <property type="match status" value="2"/>
</dbReference>
<dbReference type="HOGENOM" id="CLU_1297264_0_0_1"/>
<reference evidence="3" key="1">
    <citation type="submission" date="2015-05" db="UniProtKB">
        <authorList>
            <consortium name="EnsemblMetazoa"/>
        </authorList>
    </citation>
    <scope>IDENTIFICATION</scope>
</reference>
<dbReference type="Gene3D" id="1.25.70.10">
    <property type="entry name" value="Transcription termination factor 3, mitochondrial"/>
    <property type="match status" value="1"/>
</dbReference>
<keyword evidence="4" id="KW-1185">Reference proteome</keyword>
<evidence type="ECO:0000256" key="1">
    <source>
        <dbReference type="ARBA" id="ARBA00007692"/>
    </source>
</evidence>
<keyword evidence="2" id="KW-0809">Transit peptide</keyword>
<organism evidence="3 4">
    <name type="scientific">Rhodnius prolixus</name>
    <name type="common">Triatomid bug</name>
    <dbReference type="NCBI Taxonomy" id="13249"/>
    <lineage>
        <taxon>Eukaryota</taxon>
        <taxon>Metazoa</taxon>
        <taxon>Ecdysozoa</taxon>
        <taxon>Arthropoda</taxon>
        <taxon>Hexapoda</taxon>
        <taxon>Insecta</taxon>
        <taxon>Pterygota</taxon>
        <taxon>Neoptera</taxon>
        <taxon>Paraneoptera</taxon>
        <taxon>Hemiptera</taxon>
        <taxon>Heteroptera</taxon>
        <taxon>Panheteroptera</taxon>
        <taxon>Cimicomorpha</taxon>
        <taxon>Reduviidae</taxon>
        <taxon>Triatominae</taxon>
        <taxon>Rhodnius</taxon>
    </lineage>
</organism>
<dbReference type="InParanoid" id="T1HZK5"/>
<dbReference type="GO" id="GO:0006393">
    <property type="term" value="P:termination of mitochondrial transcription"/>
    <property type="evidence" value="ECO:0007669"/>
    <property type="project" value="TreeGrafter"/>
</dbReference>
<dbReference type="InterPro" id="IPR038538">
    <property type="entry name" value="MTERF_sf"/>
</dbReference>
<accession>T1HZK5</accession>
<evidence type="ECO:0000313" key="3">
    <source>
        <dbReference type="EnsemblMetazoa" id="RPRC009475-PA"/>
    </source>
</evidence>
<dbReference type="Proteomes" id="UP000015103">
    <property type="component" value="Unassembled WGS sequence"/>
</dbReference>
<proteinExistence type="inferred from homology"/>
<dbReference type="AlphaFoldDB" id="T1HZK5"/>
<dbReference type="GO" id="GO:0005759">
    <property type="term" value="C:mitochondrial matrix"/>
    <property type="evidence" value="ECO:0007669"/>
    <property type="project" value="TreeGrafter"/>
</dbReference>
<comment type="similarity">
    <text evidence="1">Belongs to the mTERF family.</text>
</comment>
<dbReference type="GO" id="GO:0003676">
    <property type="term" value="F:nucleic acid binding"/>
    <property type="evidence" value="ECO:0007669"/>
    <property type="project" value="InterPro"/>
</dbReference>
<dbReference type="PANTHER" id="PTHR15437:SF6">
    <property type="entry name" value="TRANSCRIPTION TERMINATION FACTOR, MITOCHONDRIAL"/>
    <property type="match status" value="1"/>
</dbReference>
<evidence type="ECO:0000256" key="2">
    <source>
        <dbReference type="ARBA" id="ARBA00022946"/>
    </source>
</evidence>
<sequence length="213" mass="24969">MFNHSLQGLECYEIWNTPVKENELLKCREKFYESIELLEKLNESEISTFLHISDIDYKSFEIITQYRDKIFEMAVLLKAGSGVDIADLRRDLCILSYSAEKLQSNVEKVKSLNLPTKCWMLRCDDSTLNTIWENREKNKVAMFPFTNSREYLRNRLKMNDSQLISFSKKYPAVLNVKTSKLRGALDYLLSEGFTTDQIYCTPRILCHSIFTIQ</sequence>
<dbReference type="EnsemblMetazoa" id="RPRC009475-RA">
    <property type="protein sequence ID" value="RPRC009475-PA"/>
    <property type="gene ID" value="RPRC009475"/>
</dbReference>
<evidence type="ECO:0000313" key="4">
    <source>
        <dbReference type="Proteomes" id="UP000015103"/>
    </source>
</evidence>
<name>T1HZK5_RHOPR</name>
<dbReference type="InterPro" id="IPR003690">
    <property type="entry name" value="MTERF"/>
</dbReference>
<dbReference type="VEuPathDB" id="VectorBase:RPRC009475"/>
<dbReference type="PANTHER" id="PTHR15437">
    <property type="entry name" value="TRANSCRIPTION TERMINATION FACTOR, MITOCHONDRIAL"/>
    <property type="match status" value="1"/>
</dbReference>
<dbReference type="EMBL" id="ACPB03007519">
    <property type="status" value="NOT_ANNOTATED_CDS"/>
    <property type="molecule type" value="Genomic_DNA"/>
</dbReference>
<protein>
    <submittedName>
        <fullName evidence="3">Uncharacterized protein</fullName>
    </submittedName>
</protein>
<dbReference type="eggNOG" id="ENOG502TKMP">
    <property type="taxonomic scope" value="Eukaryota"/>
</dbReference>